<evidence type="ECO:0000313" key="6">
    <source>
        <dbReference type="EMBL" id="KAJ7339559.1"/>
    </source>
</evidence>
<dbReference type="GO" id="GO:0005375">
    <property type="term" value="F:copper ion transmembrane transporter activity"/>
    <property type="evidence" value="ECO:0007669"/>
    <property type="project" value="UniProtKB-UniRule"/>
</dbReference>
<proteinExistence type="inferred from homology"/>
<evidence type="ECO:0000256" key="1">
    <source>
        <dbReference type="ARBA" id="ARBA00022692"/>
    </source>
</evidence>
<keyword evidence="4" id="KW-0406">Ion transport</keyword>
<gene>
    <name evidence="6" type="ORF">OS493_005960</name>
</gene>
<keyword evidence="3 4" id="KW-0472">Membrane</keyword>
<dbReference type="Proteomes" id="UP001163046">
    <property type="component" value="Unassembled WGS sequence"/>
</dbReference>
<keyword evidence="7" id="KW-1185">Reference proteome</keyword>
<dbReference type="PANTHER" id="PTHR12483:SF115">
    <property type="entry name" value="COPPER TRANSPORT PROTEIN"/>
    <property type="match status" value="1"/>
</dbReference>
<keyword evidence="1 4" id="KW-0812">Transmembrane</keyword>
<name>A0A9W9YIZ5_9CNID</name>
<feature type="compositionally biased region" description="Gly residues" evidence="5">
    <location>
        <begin position="1"/>
        <end position="11"/>
    </location>
</feature>
<organism evidence="6 7">
    <name type="scientific">Desmophyllum pertusum</name>
    <dbReference type="NCBI Taxonomy" id="174260"/>
    <lineage>
        <taxon>Eukaryota</taxon>
        <taxon>Metazoa</taxon>
        <taxon>Cnidaria</taxon>
        <taxon>Anthozoa</taxon>
        <taxon>Hexacorallia</taxon>
        <taxon>Scleractinia</taxon>
        <taxon>Caryophylliina</taxon>
        <taxon>Caryophylliidae</taxon>
        <taxon>Desmophyllum</taxon>
    </lineage>
</organism>
<keyword evidence="4" id="KW-0186">Copper</keyword>
<dbReference type="Pfam" id="PF04145">
    <property type="entry name" value="Ctr"/>
    <property type="match status" value="1"/>
</dbReference>
<feature type="transmembrane region" description="Helical" evidence="4">
    <location>
        <begin position="67"/>
        <end position="84"/>
    </location>
</feature>
<dbReference type="PANTHER" id="PTHR12483">
    <property type="entry name" value="SOLUTE CARRIER FAMILY 31 COPPER TRANSPORTERS"/>
    <property type="match status" value="1"/>
</dbReference>
<accession>A0A9W9YIZ5</accession>
<comment type="caution">
    <text evidence="6">The sequence shown here is derived from an EMBL/GenBank/DDBJ whole genome shotgun (WGS) entry which is preliminary data.</text>
</comment>
<feature type="region of interest" description="Disordered" evidence="5">
    <location>
        <begin position="1"/>
        <end position="33"/>
    </location>
</feature>
<keyword evidence="4" id="KW-0813">Transport</keyword>
<evidence type="ECO:0000256" key="4">
    <source>
        <dbReference type="RuleBase" id="RU367022"/>
    </source>
</evidence>
<dbReference type="GO" id="GO:0016020">
    <property type="term" value="C:membrane"/>
    <property type="evidence" value="ECO:0007669"/>
    <property type="project" value="UniProtKB-SubCell"/>
</dbReference>
<keyword evidence="4" id="KW-0187">Copper transport</keyword>
<dbReference type="OrthoDB" id="161814at2759"/>
<feature type="compositionally biased region" description="Polar residues" evidence="5">
    <location>
        <begin position="14"/>
        <end position="24"/>
    </location>
</feature>
<dbReference type="InterPro" id="IPR007274">
    <property type="entry name" value="Cop_transporter"/>
</dbReference>
<feature type="transmembrane region" description="Helical" evidence="4">
    <location>
        <begin position="160"/>
        <end position="179"/>
    </location>
</feature>
<evidence type="ECO:0000313" key="7">
    <source>
        <dbReference type="Proteomes" id="UP001163046"/>
    </source>
</evidence>
<evidence type="ECO:0000256" key="3">
    <source>
        <dbReference type="ARBA" id="ARBA00023136"/>
    </source>
</evidence>
<evidence type="ECO:0000256" key="5">
    <source>
        <dbReference type="SAM" id="MobiDB-lite"/>
    </source>
</evidence>
<protein>
    <recommendedName>
        <fullName evidence="4">Copper transport protein</fullName>
    </recommendedName>
</protein>
<evidence type="ECO:0000256" key="2">
    <source>
        <dbReference type="ARBA" id="ARBA00022989"/>
    </source>
</evidence>
<sequence>MAGHQHGGMGGMTMPSNATPTTSQHSGHGGDGMDMGHGSMGMMMYFHFSKSAVILFEGWSVKTTTEIFFSCIAIFVLAALYEGLKVLREVLKRRYSHVVSVDLTETKVYGTGPGQTAVVTESKGQLPRSRLCNWHHFLQTFLHIVQVTLSYFLMLIFMTYNVWLCLAVALGAGFGYFIFGWKLNKVVDIFEHCH</sequence>
<dbReference type="AlphaFoldDB" id="A0A9W9YIZ5"/>
<dbReference type="EMBL" id="MU827779">
    <property type="protein sequence ID" value="KAJ7339559.1"/>
    <property type="molecule type" value="Genomic_DNA"/>
</dbReference>
<reference evidence="6" key="1">
    <citation type="submission" date="2023-01" db="EMBL/GenBank/DDBJ databases">
        <title>Genome assembly of the deep-sea coral Lophelia pertusa.</title>
        <authorList>
            <person name="Herrera S."/>
            <person name="Cordes E."/>
        </authorList>
    </citation>
    <scope>NUCLEOTIDE SEQUENCE</scope>
    <source>
        <strain evidence="6">USNM1676648</strain>
        <tissue evidence="6">Polyp</tissue>
    </source>
</reference>
<comment type="subcellular location">
    <subcellularLocation>
        <location evidence="4">Membrane</location>
        <topology evidence="4">Multi-pass membrane protein</topology>
    </subcellularLocation>
</comment>
<keyword evidence="2 4" id="KW-1133">Transmembrane helix</keyword>
<comment type="similarity">
    <text evidence="4">Belongs to the copper transporter (Ctr) (TC 1.A.56) family. SLC31A subfamily.</text>
</comment>